<sequence>MLRVVVEEVHRTNVSLVDGQTDFRHSDGFGGVIEDDLTGSWDDESDLVLRVGKGDGEIAVVMHVTKADAFVPSVDAANDDVRRWWQDVGVAVAEEHREEGAEVVTTKIFGAEDNFFAGWGWEQLGQFLVLRAWKRGLFGICKKTRASGLSATQPNLLFATSLSASTTPALAKRQDAKRS</sequence>
<organism evidence="1">
    <name type="scientific">uncultured proteobacterium QS1</name>
    <dbReference type="NCBI Taxonomy" id="288647"/>
    <lineage>
        <taxon>Bacteria</taxon>
        <taxon>Pseudomonadati</taxon>
        <taxon>Pseudomonadota</taxon>
        <taxon>environmental samples</taxon>
    </lineage>
</organism>
<gene>
    <name evidence="1" type="ORF">qs127</name>
</gene>
<accession>Q6B380</accession>
<reference evidence="1" key="2">
    <citation type="submission" date="2006-01" db="EMBL/GenBank/DDBJ databases">
        <authorList>
            <person name="Williamson L.L."/>
            <person name="Borlee B.R."/>
            <person name="Schloss P.D."/>
            <person name="Guan C."/>
            <person name="Handelsman J."/>
        </authorList>
    </citation>
    <scope>NUCLEOTIDE SEQUENCE</scope>
</reference>
<protein>
    <submittedName>
        <fullName evidence="1">Uncharacterized protein</fullName>
    </submittedName>
</protein>
<name>Q6B380_9PROT</name>
<proteinExistence type="predicted"/>
<dbReference type="AlphaFoldDB" id="Q6B380"/>
<evidence type="ECO:0000313" key="1">
    <source>
        <dbReference type="EMBL" id="AAT90790.1"/>
    </source>
</evidence>
<reference evidence="1" key="1">
    <citation type="journal article" date="2005" name="Appl. Environ. Microbiol.">
        <title>Intracellular screen to identify metagenomic clones that induce or inhibit a quorum-sensing biosensor.</title>
        <authorList>
            <person name="Williamson L.L."/>
            <person name="Borlee B.R."/>
            <person name="Schloss P.D."/>
            <person name="Guan C."/>
            <person name="Allen H.K."/>
            <person name="Handelsman J."/>
        </authorList>
    </citation>
    <scope>NUCLEOTIDE SEQUENCE</scope>
</reference>
<dbReference type="EMBL" id="AY688432">
    <property type="protein sequence ID" value="AAT90790.1"/>
    <property type="molecule type" value="Genomic_DNA"/>
</dbReference>